<reference evidence="1" key="1">
    <citation type="submission" date="2021-02" db="EMBL/GenBank/DDBJ databases">
        <authorList>
            <person name="Nowell W R."/>
        </authorList>
    </citation>
    <scope>NUCLEOTIDE SEQUENCE</scope>
</reference>
<dbReference type="EMBL" id="CAJOBJ010348156">
    <property type="protein sequence ID" value="CAF5204457.1"/>
    <property type="molecule type" value="Genomic_DNA"/>
</dbReference>
<dbReference type="AlphaFoldDB" id="A0A8S3IV80"/>
<name>A0A8S3IV80_9BILA</name>
<feature type="non-terminal residue" evidence="1">
    <location>
        <position position="1"/>
    </location>
</feature>
<accession>A0A8S3IV80</accession>
<evidence type="ECO:0000313" key="2">
    <source>
        <dbReference type="Proteomes" id="UP000681720"/>
    </source>
</evidence>
<evidence type="ECO:0000313" key="1">
    <source>
        <dbReference type="EMBL" id="CAF5204457.1"/>
    </source>
</evidence>
<organism evidence="1 2">
    <name type="scientific">Rotaria magnacalcarata</name>
    <dbReference type="NCBI Taxonomy" id="392030"/>
    <lineage>
        <taxon>Eukaryota</taxon>
        <taxon>Metazoa</taxon>
        <taxon>Spiralia</taxon>
        <taxon>Gnathifera</taxon>
        <taxon>Rotifera</taxon>
        <taxon>Eurotatoria</taxon>
        <taxon>Bdelloidea</taxon>
        <taxon>Philodinida</taxon>
        <taxon>Philodinidae</taxon>
        <taxon>Rotaria</taxon>
    </lineage>
</organism>
<proteinExistence type="predicted"/>
<sequence>VAIGMSGNFYHGDPNRDNNFWVYPVYRSLQNARWDTYNAADLYSNCTYLGTDA</sequence>
<dbReference type="Proteomes" id="UP000681720">
    <property type="component" value="Unassembled WGS sequence"/>
</dbReference>
<gene>
    <name evidence="1" type="ORF">GIL414_LOCUS77665</name>
</gene>
<protein>
    <submittedName>
        <fullName evidence="1">Uncharacterized protein</fullName>
    </submittedName>
</protein>
<comment type="caution">
    <text evidence="1">The sequence shown here is derived from an EMBL/GenBank/DDBJ whole genome shotgun (WGS) entry which is preliminary data.</text>
</comment>